<keyword evidence="1" id="KW-1133">Transmembrane helix</keyword>
<gene>
    <name evidence="2" type="ORF">ENM60_06870</name>
</gene>
<proteinExistence type="predicted"/>
<evidence type="ECO:0000313" key="2">
    <source>
        <dbReference type="EMBL" id="HHP68482.1"/>
    </source>
</evidence>
<organism evidence="2">
    <name type="scientific">Thermogladius calderae</name>
    <dbReference type="NCBI Taxonomy" id="1200300"/>
    <lineage>
        <taxon>Archaea</taxon>
        <taxon>Thermoproteota</taxon>
        <taxon>Thermoprotei</taxon>
        <taxon>Desulfurococcales</taxon>
        <taxon>Desulfurococcaceae</taxon>
        <taxon>Thermogladius</taxon>
    </lineage>
</organism>
<feature type="transmembrane region" description="Helical" evidence="1">
    <location>
        <begin position="333"/>
        <end position="352"/>
    </location>
</feature>
<feature type="transmembrane region" description="Helical" evidence="1">
    <location>
        <begin position="220"/>
        <end position="239"/>
    </location>
</feature>
<feature type="transmembrane region" description="Helical" evidence="1">
    <location>
        <begin position="12"/>
        <end position="32"/>
    </location>
</feature>
<comment type="caution">
    <text evidence="2">The sequence shown here is derived from an EMBL/GenBank/DDBJ whole genome shotgun (WGS) entry which is preliminary data.</text>
</comment>
<evidence type="ECO:0000256" key="1">
    <source>
        <dbReference type="SAM" id="Phobius"/>
    </source>
</evidence>
<keyword evidence="1" id="KW-0812">Transmembrane</keyword>
<protein>
    <submittedName>
        <fullName evidence="2">Uncharacterized protein</fullName>
    </submittedName>
</protein>
<feature type="transmembrane region" description="Helical" evidence="1">
    <location>
        <begin position="160"/>
        <end position="183"/>
    </location>
</feature>
<keyword evidence="1" id="KW-0472">Membrane</keyword>
<feature type="transmembrane region" description="Helical" evidence="1">
    <location>
        <begin position="293"/>
        <end position="313"/>
    </location>
</feature>
<feature type="transmembrane region" description="Helical" evidence="1">
    <location>
        <begin position="251"/>
        <end position="281"/>
    </location>
</feature>
<name>A0A7J3Y0L2_9CREN</name>
<feature type="transmembrane region" description="Helical" evidence="1">
    <location>
        <begin position="84"/>
        <end position="103"/>
    </location>
</feature>
<sequence>MVNYKSLLRAIIPRVVTLLLVYYVVIVNYNLLSIRIAGLDMVNMALTIVAWGLLAATVITASPQFYGVTVIFLTLLPTGSNPSLLIPALAGYFLLLFLDNFVSNYNVNQYGWLKHRPGGNYTGILQILVFIVGMAGIAFLVSRLWVLFYETIISSSASGFSVLLISTYLFRLLMLVAVLAISIYSVRELFTIAFFYVKPNAILARVVLLDEASINVFYTPTLNTLKGMIIASVFAPLIYQPLYELWGPLLAGWMVFLGGYSTMVSSVILALFAWVLLTIIMRRVDSALTNTPLQMLLASTILLALTYFGGVYYEYKACGDIWSSLLHPDFNSWSLSVVSAYSSYYTTFYSLIEFIPKIMGAVP</sequence>
<accession>A0A7J3Y0L2</accession>
<dbReference type="EMBL" id="DRYK01000089">
    <property type="protein sequence ID" value="HHP68482.1"/>
    <property type="molecule type" value="Genomic_DNA"/>
</dbReference>
<feature type="transmembrane region" description="Helical" evidence="1">
    <location>
        <begin position="44"/>
        <end position="72"/>
    </location>
</feature>
<feature type="transmembrane region" description="Helical" evidence="1">
    <location>
        <begin position="123"/>
        <end position="148"/>
    </location>
</feature>
<dbReference type="AlphaFoldDB" id="A0A7J3Y0L2"/>
<reference evidence="2" key="1">
    <citation type="journal article" date="2020" name="mSystems">
        <title>Genome- and Community-Level Interaction Insights into Carbon Utilization and Element Cycling Functions of Hydrothermarchaeota in Hydrothermal Sediment.</title>
        <authorList>
            <person name="Zhou Z."/>
            <person name="Liu Y."/>
            <person name="Xu W."/>
            <person name="Pan J."/>
            <person name="Luo Z.H."/>
            <person name="Li M."/>
        </authorList>
    </citation>
    <scope>NUCLEOTIDE SEQUENCE [LARGE SCALE GENOMIC DNA]</scope>
    <source>
        <strain evidence="2">SpSt-110</strain>
    </source>
</reference>